<evidence type="ECO:0000256" key="3">
    <source>
        <dbReference type="ARBA" id="ARBA00022989"/>
    </source>
</evidence>
<evidence type="ECO:0000256" key="2">
    <source>
        <dbReference type="ARBA" id="ARBA00022692"/>
    </source>
</evidence>
<dbReference type="InterPro" id="IPR045863">
    <property type="entry name" value="CorA_TM1_TM2"/>
</dbReference>
<proteinExistence type="predicted"/>
<feature type="transmembrane region" description="Helical" evidence="5">
    <location>
        <begin position="406"/>
        <end position="426"/>
    </location>
</feature>
<dbReference type="SUPFAM" id="SSF144083">
    <property type="entry name" value="Magnesium transport protein CorA, transmembrane region"/>
    <property type="match status" value="1"/>
</dbReference>
<accession>A0A6G1GC82</accession>
<evidence type="ECO:0000313" key="6">
    <source>
        <dbReference type="EMBL" id="KAF1815705.1"/>
    </source>
</evidence>
<evidence type="ECO:0000313" key="7">
    <source>
        <dbReference type="Proteomes" id="UP000504638"/>
    </source>
</evidence>
<keyword evidence="4 5" id="KW-0472">Membrane</keyword>
<dbReference type="AlphaFoldDB" id="A0A6G1GC82"/>
<comment type="subcellular location">
    <subcellularLocation>
        <location evidence="1">Membrane</location>
        <topology evidence="1">Multi-pass membrane protein</topology>
    </subcellularLocation>
</comment>
<keyword evidence="7" id="KW-1185">Reference proteome</keyword>
<protein>
    <submittedName>
        <fullName evidence="6 8">Uncharacterized protein</fullName>
    </submittedName>
</protein>
<dbReference type="Proteomes" id="UP000504638">
    <property type="component" value="Unplaced"/>
</dbReference>
<evidence type="ECO:0000256" key="5">
    <source>
        <dbReference type="SAM" id="Phobius"/>
    </source>
</evidence>
<reference evidence="6 8" key="1">
    <citation type="submission" date="2020-01" db="EMBL/GenBank/DDBJ databases">
        <authorList>
            <consortium name="DOE Joint Genome Institute"/>
            <person name="Haridas S."/>
            <person name="Albert R."/>
            <person name="Binder M."/>
            <person name="Bloem J."/>
            <person name="Labutti K."/>
            <person name="Salamov A."/>
            <person name="Andreopoulos B."/>
            <person name="Baker S.E."/>
            <person name="Barry K."/>
            <person name="Bills G."/>
            <person name="Bluhm B.H."/>
            <person name="Cannon C."/>
            <person name="Castanera R."/>
            <person name="Culley D.E."/>
            <person name="Daum C."/>
            <person name="Ezra D."/>
            <person name="Gonzalez J.B."/>
            <person name="Henrissat B."/>
            <person name="Kuo A."/>
            <person name="Liang C."/>
            <person name="Lipzen A."/>
            <person name="Lutzoni F."/>
            <person name="Magnuson J."/>
            <person name="Mondo S."/>
            <person name="Nolan M."/>
            <person name="Ohm R."/>
            <person name="Pangilinan J."/>
            <person name="Park H.-J."/>
            <person name="Ramirez L."/>
            <person name="Alfaro M."/>
            <person name="Sun H."/>
            <person name="Tritt A."/>
            <person name="Yoshinaga Y."/>
            <person name="Zwiers L.-H."/>
            <person name="Turgeon B.G."/>
            <person name="Goodwin S.B."/>
            <person name="Spatafora J.W."/>
            <person name="Crous P.W."/>
            <person name="Grigoriev I.V."/>
        </authorList>
    </citation>
    <scope>NUCLEOTIDE SEQUENCE</scope>
    <source>
        <strain evidence="6 8">CBS 781.70</strain>
    </source>
</reference>
<dbReference type="RefSeq" id="XP_033537336.1">
    <property type="nucleotide sequence ID" value="XM_033678781.1"/>
</dbReference>
<reference evidence="8" key="2">
    <citation type="submission" date="2020-04" db="EMBL/GenBank/DDBJ databases">
        <authorList>
            <consortium name="NCBI Genome Project"/>
        </authorList>
    </citation>
    <scope>NUCLEOTIDE SEQUENCE</scope>
    <source>
        <strain evidence="8">CBS 781.70</strain>
    </source>
</reference>
<name>A0A6G1GC82_9PEZI</name>
<gene>
    <name evidence="6 8" type="ORF">P152DRAFT_455421</name>
</gene>
<dbReference type="GO" id="GO:0016020">
    <property type="term" value="C:membrane"/>
    <property type="evidence" value="ECO:0007669"/>
    <property type="project" value="UniProtKB-SubCell"/>
</dbReference>
<dbReference type="Gene3D" id="1.20.58.340">
    <property type="entry name" value="Magnesium transport protein CorA, transmembrane region"/>
    <property type="match status" value="1"/>
</dbReference>
<organism evidence="6">
    <name type="scientific">Eremomyces bilateralis CBS 781.70</name>
    <dbReference type="NCBI Taxonomy" id="1392243"/>
    <lineage>
        <taxon>Eukaryota</taxon>
        <taxon>Fungi</taxon>
        <taxon>Dikarya</taxon>
        <taxon>Ascomycota</taxon>
        <taxon>Pezizomycotina</taxon>
        <taxon>Dothideomycetes</taxon>
        <taxon>Dothideomycetes incertae sedis</taxon>
        <taxon>Eremomycetales</taxon>
        <taxon>Eremomycetaceae</taxon>
        <taxon>Eremomyces</taxon>
    </lineage>
</organism>
<dbReference type="OrthoDB" id="2830640at2759"/>
<keyword evidence="2 5" id="KW-0812">Transmembrane</keyword>
<evidence type="ECO:0000313" key="8">
    <source>
        <dbReference type="RefSeq" id="XP_033537336.1"/>
    </source>
</evidence>
<keyword evidence="3 5" id="KW-1133">Transmembrane helix</keyword>
<feature type="transmembrane region" description="Helical" evidence="5">
    <location>
        <begin position="366"/>
        <end position="386"/>
    </location>
</feature>
<evidence type="ECO:0000256" key="1">
    <source>
        <dbReference type="ARBA" id="ARBA00004141"/>
    </source>
</evidence>
<evidence type="ECO:0000256" key="4">
    <source>
        <dbReference type="ARBA" id="ARBA00023136"/>
    </source>
</evidence>
<dbReference type="GeneID" id="54419351"/>
<sequence length="450" mass="51184">MASREEKLATFADPSIVSSHSLNIIEGWIDSQQRLQAQRGKISFHNLPRFLDGTSSPIVPQTHSSRRRFRIISFPRLENGRLKLGFPQPTYHQIRQSWCLHDLTLEAFLNNNGILSSLETQDTTCILMKVAASRSTGFDTVSISHHRAANLTNVLYYSLENEDGVFDALLQHPERCLQPSFFAAVLYRCHQQRIERFRVILDDEIVGVERGSKFGGPGRLFGHRYRHEEPVVEMQGDSMTKKLSYVQTELAVLGHLARSSLEMGGWLVEMARQEREGGLDTDASAVTEEKGEKELGMRMSENVRKTLDEAEYVRRRAATVVSQIQAVNDRVQSQTTFLLNSSLHNQTDYTAAIALETKKDSSAMKAIAALTIVFLPGTFVATVFSMNIFDWSGGEGAEPRMSKYIYVYWIVTIPLTLLVMFAWWVWLRRDLGRFRNVRSLSDLRTMEKNV</sequence>
<dbReference type="EMBL" id="ML975151">
    <property type="protein sequence ID" value="KAF1815705.1"/>
    <property type="molecule type" value="Genomic_DNA"/>
</dbReference>
<reference evidence="8" key="3">
    <citation type="submission" date="2025-04" db="UniProtKB">
        <authorList>
            <consortium name="RefSeq"/>
        </authorList>
    </citation>
    <scope>IDENTIFICATION</scope>
    <source>
        <strain evidence="8">CBS 781.70</strain>
    </source>
</reference>